<dbReference type="InterPro" id="IPR003395">
    <property type="entry name" value="RecF/RecN/SMC_N"/>
</dbReference>
<dbReference type="Gene3D" id="1.20.1050.90">
    <property type="entry name" value="RecF/RecN/SMC, N-terminal domain"/>
    <property type="match status" value="1"/>
</dbReference>
<dbReference type="EMBL" id="SOAA01000003">
    <property type="protein sequence ID" value="TDS33849.1"/>
    <property type="molecule type" value="Genomic_DNA"/>
</dbReference>
<keyword evidence="4 12" id="KW-0963">Cytoplasm</keyword>
<dbReference type="Proteomes" id="UP000247389">
    <property type="component" value="Unassembled WGS sequence"/>
</dbReference>
<evidence type="ECO:0000256" key="13">
    <source>
        <dbReference type="RuleBase" id="RU000578"/>
    </source>
</evidence>
<dbReference type="EMBL" id="FNBJ01000011">
    <property type="protein sequence ID" value="SDF41108.1"/>
    <property type="molecule type" value="Genomic_DNA"/>
</dbReference>
<dbReference type="GO" id="GO:0003697">
    <property type="term" value="F:single-stranded DNA binding"/>
    <property type="evidence" value="ECO:0007669"/>
    <property type="project" value="UniProtKB-UniRule"/>
</dbReference>
<dbReference type="GO" id="GO:0009432">
    <property type="term" value="P:SOS response"/>
    <property type="evidence" value="ECO:0007669"/>
    <property type="project" value="UniProtKB-UniRule"/>
</dbReference>
<keyword evidence="6 12" id="KW-0547">Nucleotide-binding</keyword>
<dbReference type="InterPro" id="IPR018078">
    <property type="entry name" value="DNA-binding_RecF_CS"/>
</dbReference>
<gene>
    <name evidence="12" type="primary">recF</name>
    <name evidence="19" type="ORF">BY453_1034</name>
    <name evidence="15" type="ORF">C8C78_11756</name>
    <name evidence="16" type="ORF">SAMN04488597_1024</name>
    <name evidence="17" type="ORF">SAMN04488598_11179</name>
    <name evidence="18" type="ORF">SAMN04515652_11180</name>
</gene>
<keyword evidence="11 12" id="KW-0742">SOS response</keyword>
<dbReference type="AlphaFoldDB" id="A0A1G6IJK4"/>
<dbReference type="EMBL" id="QICM01000017">
    <property type="protein sequence ID" value="PXV64547.1"/>
    <property type="molecule type" value="Genomic_DNA"/>
</dbReference>
<dbReference type="PANTHER" id="PTHR32182">
    <property type="entry name" value="DNA REPLICATION AND REPAIR PROTEIN RECF"/>
    <property type="match status" value="1"/>
</dbReference>
<feature type="binding site" evidence="12">
    <location>
        <begin position="30"/>
        <end position="37"/>
    </location>
    <ligand>
        <name>ATP</name>
        <dbReference type="ChEBI" id="CHEBI:30616"/>
    </ligand>
</feature>
<dbReference type="Proteomes" id="UP000198612">
    <property type="component" value="Unassembled WGS sequence"/>
</dbReference>
<dbReference type="PANTHER" id="PTHR32182:SF0">
    <property type="entry name" value="DNA REPLICATION AND REPAIR PROTEIN RECF"/>
    <property type="match status" value="1"/>
</dbReference>
<protein>
    <recommendedName>
        <fullName evidence="3 12">DNA replication and repair protein RecF</fullName>
    </recommendedName>
</protein>
<evidence type="ECO:0000256" key="5">
    <source>
        <dbReference type="ARBA" id="ARBA00022705"/>
    </source>
</evidence>
<dbReference type="InterPro" id="IPR001238">
    <property type="entry name" value="DNA-binding_RecF"/>
</dbReference>
<dbReference type="GO" id="GO:0005737">
    <property type="term" value="C:cytoplasm"/>
    <property type="evidence" value="ECO:0007669"/>
    <property type="project" value="UniProtKB-SubCell"/>
</dbReference>
<evidence type="ECO:0000256" key="8">
    <source>
        <dbReference type="ARBA" id="ARBA00022840"/>
    </source>
</evidence>
<evidence type="ECO:0000256" key="10">
    <source>
        <dbReference type="ARBA" id="ARBA00023204"/>
    </source>
</evidence>
<evidence type="ECO:0000256" key="12">
    <source>
        <dbReference type="HAMAP-Rule" id="MF_00365"/>
    </source>
</evidence>
<dbReference type="HAMAP" id="MF_00365">
    <property type="entry name" value="RecF"/>
    <property type="match status" value="1"/>
</dbReference>
<evidence type="ECO:0000256" key="11">
    <source>
        <dbReference type="ARBA" id="ARBA00023236"/>
    </source>
</evidence>
<dbReference type="EMBL" id="FMYT01000002">
    <property type="protein sequence ID" value="SDC06644.1"/>
    <property type="molecule type" value="Genomic_DNA"/>
</dbReference>
<dbReference type="GO" id="GO:0006302">
    <property type="term" value="P:double-strand break repair"/>
    <property type="evidence" value="ECO:0007669"/>
    <property type="project" value="TreeGrafter"/>
</dbReference>
<dbReference type="Gene3D" id="3.40.50.300">
    <property type="entry name" value="P-loop containing nucleotide triphosphate hydrolases"/>
    <property type="match status" value="1"/>
</dbReference>
<evidence type="ECO:0000313" key="23">
    <source>
        <dbReference type="Proteomes" id="UP000295758"/>
    </source>
</evidence>
<dbReference type="InterPro" id="IPR042174">
    <property type="entry name" value="RecF_2"/>
</dbReference>
<keyword evidence="8 12" id="KW-0067">ATP-binding</keyword>
<reference evidence="20 21" key="1">
    <citation type="submission" date="2016-10" db="EMBL/GenBank/DDBJ databases">
        <authorList>
            <person name="Varghese N."/>
            <person name="Submissions S."/>
        </authorList>
    </citation>
    <scope>NUCLEOTIDE SEQUENCE [LARGE SCALE GENOMIC DNA]</scope>
    <source>
        <strain evidence="16 24">WG10</strain>
        <strain evidence="17 21">WG2</strain>
        <strain evidence="18 20">WG5</strain>
    </source>
</reference>
<evidence type="ECO:0000313" key="17">
    <source>
        <dbReference type="EMBL" id="SDF41108.1"/>
    </source>
</evidence>
<evidence type="ECO:0000256" key="3">
    <source>
        <dbReference type="ARBA" id="ARBA00020170"/>
    </source>
</evidence>
<dbReference type="Proteomes" id="UP000295758">
    <property type="component" value="Unassembled WGS sequence"/>
</dbReference>
<dbReference type="PROSITE" id="PS00617">
    <property type="entry name" value="RECF_1"/>
    <property type="match status" value="1"/>
</dbReference>
<keyword evidence="10 12" id="KW-0234">DNA repair</keyword>
<evidence type="ECO:0000313" key="21">
    <source>
        <dbReference type="Proteomes" id="UP000199519"/>
    </source>
</evidence>
<dbReference type="GO" id="GO:0006260">
    <property type="term" value="P:DNA replication"/>
    <property type="evidence" value="ECO:0007669"/>
    <property type="project" value="UniProtKB-UniRule"/>
</dbReference>
<dbReference type="NCBIfam" id="TIGR00611">
    <property type="entry name" value="recf"/>
    <property type="match status" value="1"/>
</dbReference>
<evidence type="ECO:0000313" key="20">
    <source>
        <dbReference type="Proteomes" id="UP000198612"/>
    </source>
</evidence>
<organism evidence="16 24">
    <name type="scientific">Halanaerobium congolense</name>
    <dbReference type="NCBI Taxonomy" id="54121"/>
    <lineage>
        <taxon>Bacteria</taxon>
        <taxon>Bacillati</taxon>
        <taxon>Bacillota</taxon>
        <taxon>Clostridia</taxon>
        <taxon>Halanaerobiales</taxon>
        <taxon>Halanaerobiaceae</taxon>
        <taxon>Halanaerobium</taxon>
    </lineage>
</organism>
<comment type="function">
    <text evidence="12 13">The RecF protein is involved in DNA metabolism; it is required for DNA replication and normal SOS inducibility. RecF binds preferentially to single-stranded, linear DNA. It also seems to bind ATP.</text>
</comment>
<dbReference type="Pfam" id="PF02463">
    <property type="entry name" value="SMC_N"/>
    <property type="match status" value="1"/>
</dbReference>
<reference evidence="19 23" key="3">
    <citation type="submission" date="2019-03" db="EMBL/GenBank/DDBJ databases">
        <title>Deep subsurface shale carbon reservoir microbial communities from Ohio and West Virginia, USA.</title>
        <authorList>
            <person name="Wrighton K."/>
        </authorList>
    </citation>
    <scope>NUCLEOTIDE SEQUENCE [LARGE SCALE GENOMIC DNA]</scope>
    <source>
        <strain evidence="19 23">UTICA-S4D12</strain>
    </source>
</reference>
<evidence type="ECO:0000313" key="16">
    <source>
        <dbReference type="EMBL" id="SDC06644.1"/>
    </source>
</evidence>
<evidence type="ECO:0000313" key="24">
    <source>
        <dbReference type="Proteomes" id="UP000324896"/>
    </source>
</evidence>
<evidence type="ECO:0000256" key="1">
    <source>
        <dbReference type="ARBA" id="ARBA00004496"/>
    </source>
</evidence>
<evidence type="ECO:0000313" key="18">
    <source>
        <dbReference type="EMBL" id="SES92299.1"/>
    </source>
</evidence>
<proteinExistence type="inferred from homology"/>
<keyword evidence="9 12" id="KW-0238">DNA-binding</keyword>
<comment type="subcellular location">
    <subcellularLocation>
        <location evidence="1 12 13">Cytoplasm</location>
    </subcellularLocation>
</comment>
<dbReference type="RefSeq" id="WP_089719976.1">
    <property type="nucleotide sequence ID" value="NZ_FMYT01000002.1"/>
</dbReference>
<feature type="domain" description="RecF/RecN/SMC N-terminal" evidence="14">
    <location>
        <begin position="2"/>
        <end position="369"/>
    </location>
</feature>
<dbReference type="PROSITE" id="PS00618">
    <property type="entry name" value="RECF_2"/>
    <property type="match status" value="1"/>
</dbReference>
<comment type="similarity">
    <text evidence="2 12 13">Belongs to the RecF family.</text>
</comment>
<dbReference type="GO" id="GO:0000731">
    <property type="term" value="P:DNA synthesis involved in DNA repair"/>
    <property type="evidence" value="ECO:0007669"/>
    <property type="project" value="TreeGrafter"/>
</dbReference>
<keyword evidence="5 12" id="KW-0235">DNA replication</keyword>
<dbReference type="SUPFAM" id="SSF52540">
    <property type="entry name" value="P-loop containing nucleoside triphosphate hydrolases"/>
    <property type="match status" value="1"/>
</dbReference>
<dbReference type="EMBL" id="FOHG01000011">
    <property type="protein sequence ID" value="SES92299.1"/>
    <property type="molecule type" value="Genomic_DNA"/>
</dbReference>
<evidence type="ECO:0000313" key="22">
    <source>
        <dbReference type="Proteomes" id="UP000247389"/>
    </source>
</evidence>
<evidence type="ECO:0000256" key="9">
    <source>
        <dbReference type="ARBA" id="ARBA00023125"/>
    </source>
</evidence>
<dbReference type="Proteomes" id="UP000324896">
    <property type="component" value="Unassembled WGS sequence"/>
</dbReference>
<evidence type="ECO:0000313" key="19">
    <source>
        <dbReference type="EMBL" id="TDS33849.1"/>
    </source>
</evidence>
<keyword evidence="21" id="KW-1185">Reference proteome</keyword>
<accession>A0A1G6IJK4</accession>
<dbReference type="GO" id="GO:0005524">
    <property type="term" value="F:ATP binding"/>
    <property type="evidence" value="ECO:0007669"/>
    <property type="project" value="UniProtKB-UniRule"/>
</dbReference>
<evidence type="ECO:0000256" key="6">
    <source>
        <dbReference type="ARBA" id="ARBA00022741"/>
    </source>
</evidence>
<evidence type="ECO:0000256" key="7">
    <source>
        <dbReference type="ARBA" id="ARBA00022763"/>
    </source>
</evidence>
<evidence type="ECO:0000256" key="2">
    <source>
        <dbReference type="ARBA" id="ARBA00008016"/>
    </source>
</evidence>
<evidence type="ECO:0000313" key="15">
    <source>
        <dbReference type="EMBL" id="PXV64547.1"/>
    </source>
</evidence>
<evidence type="ECO:0000259" key="14">
    <source>
        <dbReference type="Pfam" id="PF02463"/>
    </source>
</evidence>
<evidence type="ECO:0000256" key="4">
    <source>
        <dbReference type="ARBA" id="ARBA00022490"/>
    </source>
</evidence>
<dbReference type="InterPro" id="IPR027417">
    <property type="entry name" value="P-loop_NTPase"/>
</dbReference>
<sequence length="374" mass="43098">MYLERVLCRNFRNFDELIIDLNPNLNIFLGANGQGKTNFLESIYLMATANSHRSSITSEMINWEADKALVQLLLRRREGKIKLAMRLDKGGRRVEINDNPLDKVKELLGYLNAVLFSPEDLKLVKEGPSHRRDFIDLEISQVSRYYNHLLNKYDHLLKQRNNLLKSIRDGKSNDREMLAVWDEQLAAVGTKIILKRIEVIDKLKILARLSQRKITEGRENLELKYDISLNNFSKKLGEAELRELFIDSLIAKRDQEIARGYTVIGPHRDDLILKVNEMDLRKYGSQGQQRTAALALKLAELEFMKSETGEYPVLLLDDVFSELDGLRRKALINIIADKIQTIITATDGENLSGLKNNSYNVYQVQKGRIKKRVN</sequence>
<dbReference type="Proteomes" id="UP000199519">
    <property type="component" value="Unassembled WGS sequence"/>
</dbReference>
<keyword evidence="7 12" id="KW-0227">DNA damage</keyword>
<name>A0A1G6IJK4_9FIRM</name>
<reference evidence="15 22" key="2">
    <citation type="submission" date="2018-04" db="EMBL/GenBank/DDBJ databases">
        <title>Subsurface microbial communities from deep shales in Ohio and West Virginia, USA.</title>
        <authorList>
            <person name="Wrighton K."/>
        </authorList>
    </citation>
    <scope>NUCLEOTIDE SEQUENCE [LARGE SCALE GENOMIC DNA]</scope>
    <source>
        <strain evidence="15 22">MSL28</strain>
    </source>
</reference>